<evidence type="ECO:0000256" key="2">
    <source>
        <dbReference type="ARBA" id="ARBA00022771"/>
    </source>
</evidence>
<evidence type="ECO:0000313" key="9">
    <source>
        <dbReference type="Proteomes" id="UP000821853"/>
    </source>
</evidence>
<evidence type="ECO:0000256" key="1">
    <source>
        <dbReference type="ARBA" id="ARBA00022723"/>
    </source>
</evidence>
<dbReference type="GO" id="GO:0003677">
    <property type="term" value="F:DNA binding"/>
    <property type="evidence" value="ECO:0007669"/>
    <property type="project" value="UniProtKB-UniRule"/>
</dbReference>
<name>A0A9J6FSZ8_HAELO</name>
<comment type="caution">
    <text evidence="8">The sequence shown here is derived from an EMBL/GenBank/DDBJ whole genome shotgun (WGS) entry which is preliminary data.</text>
</comment>
<feature type="compositionally biased region" description="Basic and acidic residues" evidence="6">
    <location>
        <begin position="85"/>
        <end position="104"/>
    </location>
</feature>
<keyword evidence="1" id="KW-0479">Metal-binding</keyword>
<dbReference type="InterPro" id="IPR006612">
    <property type="entry name" value="THAP_Znf"/>
</dbReference>
<keyword evidence="3" id="KW-0862">Zinc</keyword>
<evidence type="ECO:0000259" key="7">
    <source>
        <dbReference type="PROSITE" id="PS50950"/>
    </source>
</evidence>
<protein>
    <recommendedName>
        <fullName evidence="7">THAP-type domain-containing protein</fullName>
    </recommendedName>
</protein>
<dbReference type="GO" id="GO:0008270">
    <property type="term" value="F:zinc ion binding"/>
    <property type="evidence" value="ECO:0007669"/>
    <property type="project" value="UniProtKB-KW"/>
</dbReference>
<evidence type="ECO:0000256" key="5">
    <source>
        <dbReference type="PROSITE-ProRule" id="PRU00309"/>
    </source>
</evidence>
<dbReference type="PROSITE" id="PS50950">
    <property type="entry name" value="ZF_THAP"/>
    <property type="match status" value="1"/>
</dbReference>
<feature type="region of interest" description="Disordered" evidence="6">
    <location>
        <begin position="83"/>
        <end position="104"/>
    </location>
</feature>
<dbReference type="AlphaFoldDB" id="A0A9J6FSZ8"/>
<keyword evidence="4 5" id="KW-0238">DNA-binding</keyword>
<evidence type="ECO:0000256" key="6">
    <source>
        <dbReference type="SAM" id="MobiDB-lite"/>
    </source>
</evidence>
<dbReference type="EMBL" id="JABSTR010000003">
    <property type="protein sequence ID" value="KAH9365951.1"/>
    <property type="molecule type" value="Genomic_DNA"/>
</dbReference>
<dbReference type="Proteomes" id="UP000821853">
    <property type="component" value="Unassembled WGS sequence"/>
</dbReference>
<keyword evidence="2 5" id="KW-0863">Zinc-finger</keyword>
<dbReference type="Pfam" id="PF05485">
    <property type="entry name" value="THAP"/>
    <property type="match status" value="1"/>
</dbReference>
<evidence type="ECO:0000256" key="4">
    <source>
        <dbReference type="ARBA" id="ARBA00023125"/>
    </source>
</evidence>
<keyword evidence="9" id="KW-1185">Reference proteome</keyword>
<dbReference type="VEuPathDB" id="VectorBase:HLOH_059349"/>
<dbReference type="SUPFAM" id="SSF57716">
    <property type="entry name" value="Glucocorticoid receptor-like (DNA-binding domain)"/>
    <property type="match status" value="1"/>
</dbReference>
<feature type="domain" description="THAP-type" evidence="7">
    <location>
        <begin position="9"/>
        <end position="98"/>
    </location>
</feature>
<organism evidence="8 9">
    <name type="scientific">Haemaphysalis longicornis</name>
    <name type="common">Bush tick</name>
    <dbReference type="NCBI Taxonomy" id="44386"/>
    <lineage>
        <taxon>Eukaryota</taxon>
        <taxon>Metazoa</taxon>
        <taxon>Ecdysozoa</taxon>
        <taxon>Arthropoda</taxon>
        <taxon>Chelicerata</taxon>
        <taxon>Arachnida</taxon>
        <taxon>Acari</taxon>
        <taxon>Parasitiformes</taxon>
        <taxon>Ixodida</taxon>
        <taxon>Ixodoidea</taxon>
        <taxon>Ixodidae</taxon>
        <taxon>Haemaphysalinae</taxon>
        <taxon>Haemaphysalis</taxon>
    </lineage>
</organism>
<evidence type="ECO:0000256" key="3">
    <source>
        <dbReference type="ARBA" id="ARBA00022833"/>
    </source>
</evidence>
<accession>A0A9J6FSZ8</accession>
<gene>
    <name evidence="8" type="ORF">HPB48_000704</name>
</gene>
<sequence>MSKPKRQCREKTCFVPLCKSGYRSNKDRVSMFTAPSDATRLAERERSINRKGRRLTTGAVVCERHFEKSCIERTFSIIVNGVTNEHPRDKPHLKPDAHTYDIPR</sequence>
<proteinExistence type="predicted"/>
<evidence type="ECO:0000313" key="8">
    <source>
        <dbReference type="EMBL" id="KAH9365951.1"/>
    </source>
</evidence>
<reference evidence="8 9" key="1">
    <citation type="journal article" date="2020" name="Cell">
        <title>Large-Scale Comparative Analyses of Tick Genomes Elucidate Their Genetic Diversity and Vector Capacities.</title>
        <authorList>
            <consortium name="Tick Genome and Microbiome Consortium (TIGMIC)"/>
            <person name="Jia N."/>
            <person name="Wang J."/>
            <person name="Shi W."/>
            <person name="Du L."/>
            <person name="Sun Y."/>
            <person name="Zhan W."/>
            <person name="Jiang J.F."/>
            <person name="Wang Q."/>
            <person name="Zhang B."/>
            <person name="Ji P."/>
            <person name="Bell-Sakyi L."/>
            <person name="Cui X.M."/>
            <person name="Yuan T.T."/>
            <person name="Jiang B.G."/>
            <person name="Yang W.F."/>
            <person name="Lam T.T."/>
            <person name="Chang Q.C."/>
            <person name="Ding S.J."/>
            <person name="Wang X.J."/>
            <person name="Zhu J.G."/>
            <person name="Ruan X.D."/>
            <person name="Zhao L."/>
            <person name="Wei J.T."/>
            <person name="Ye R.Z."/>
            <person name="Que T.C."/>
            <person name="Du C.H."/>
            <person name="Zhou Y.H."/>
            <person name="Cheng J.X."/>
            <person name="Dai P.F."/>
            <person name="Guo W.B."/>
            <person name="Han X.H."/>
            <person name="Huang E.J."/>
            <person name="Li L.F."/>
            <person name="Wei W."/>
            <person name="Gao Y.C."/>
            <person name="Liu J.Z."/>
            <person name="Shao H.Z."/>
            <person name="Wang X."/>
            <person name="Wang C.C."/>
            <person name="Yang T.C."/>
            <person name="Huo Q.B."/>
            <person name="Li W."/>
            <person name="Chen H.Y."/>
            <person name="Chen S.E."/>
            <person name="Zhou L.G."/>
            <person name="Ni X.B."/>
            <person name="Tian J.H."/>
            <person name="Sheng Y."/>
            <person name="Liu T."/>
            <person name="Pan Y.S."/>
            <person name="Xia L.Y."/>
            <person name="Li J."/>
            <person name="Zhao F."/>
            <person name="Cao W.C."/>
        </authorList>
    </citation>
    <scope>NUCLEOTIDE SEQUENCE [LARGE SCALE GENOMIC DNA]</scope>
    <source>
        <strain evidence="8">HaeL-2018</strain>
    </source>
</reference>
<dbReference type="OrthoDB" id="6509376at2759"/>